<dbReference type="PIRSF" id="PIRSF029287">
    <property type="entry name" value="UCP029287"/>
    <property type="match status" value="1"/>
</dbReference>
<sequence length="232" mass="24608">MRRGLIGKIASKPDYVAIEARGGLLPVLEPWLHAAVSSSRQRLGDAWRGAFLAAPIWRFWLGSEICGETILGALTPSIDSAGRYFPLVVFAAPPPGVAIPPPEFEDNEVWFRAAEALLLSTLAPGALFDEALTALEGLPAPAVAPPVAARAPMLALKGGVLAPLDDKPPGQVFAWLRRADWARAYGARSFWQTAGGADFRPLALSFRLMPDPALFAAMLTGHFSGDAAGEVS</sequence>
<evidence type="ECO:0000313" key="1">
    <source>
        <dbReference type="EMBL" id="VTZ48169.1"/>
    </source>
</evidence>
<dbReference type="AlphaFoldDB" id="A0A8B6M123"/>
<organism evidence="1 2">
    <name type="scientific">Methylocella tundrae</name>
    <dbReference type="NCBI Taxonomy" id="227605"/>
    <lineage>
        <taxon>Bacteria</taxon>
        <taxon>Pseudomonadati</taxon>
        <taxon>Pseudomonadota</taxon>
        <taxon>Alphaproteobacteria</taxon>
        <taxon>Hyphomicrobiales</taxon>
        <taxon>Beijerinckiaceae</taxon>
        <taxon>Methylocella</taxon>
    </lineage>
</organism>
<accession>A0A8B6M123</accession>
<keyword evidence="2" id="KW-1185">Reference proteome</keyword>
<dbReference type="Gene3D" id="3.40.1730.10">
    <property type="entry name" value="pa0076 domain"/>
    <property type="match status" value="1"/>
</dbReference>
<protein>
    <submittedName>
        <fullName evidence="1">Type VI secretion system-associated protein TagF</fullName>
    </submittedName>
</protein>
<dbReference type="EMBL" id="CABFMQ020000001">
    <property type="protein sequence ID" value="VTZ48169.1"/>
    <property type="molecule type" value="Genomic_DNA"/>
</dbReference>
<reference evidence="1 2" key="1">
    <citation type="submission" date="2019-05" db="EMBL/GenBank/DDBJ databases">
        <authorList>
            <person name="Farhan Ul Haque M."/>
        </authorList>
    </citation>
    <scope>NUCLEOTIDE SEQUENCE [LARGE SCALE GENOMIC DNA]</scope>
    <source>
        <strain evidence="1">2</strain>
    </source>
</reference>
<dbReference type="InterPro" id="IPR017748">
    <property type="entry name" value="TagF"/>
</dbReference>
<gene>
    <name evidence="1" type="ORF">MPC4_10119</name>
</gene>
<dbReference type="NCBIfam" id="TIGR03373">
    <property type="entry name" value="VI_minor_4"/>
    <property type="match status" value="1"/>
</dbReference>
<comment type="caution">
    <text evidence="1">The sequence shown here is derived from an EMBL/GenBank/DDBJ whole genome shotgun (WGS) entry which is preliminary data.</text>
</comment>
<proteinExistence type="predicted"/>
<evidence type="ECO:0000313" key="2">
    <source>
        <dbReference type="Proteomes" id="UP000485880"/>
    </source>
</evidence>
<dbReference type="InterPro" id="IPR038225">
    <property type="entry name" value="TagF_sf"/>
</dbReference>
<dbReference type="Proteomes" id="UP000485880">
    <property type="component" value="Unassembled WGS sequence"/>
</dbReference>
<dbReference type="RefSeq" id="WP_174510819.1">
    <property type="nucleotide sequence ID" value="NZ_CABFMQ020000001.1"/>
</dbReference>
<name>A0A8B6M123_METTU</name>
<dbReference type="Pfam" id="PF09867">
    <property type="entry name" value="TagF_N"/>
    <property type="match status" value="1"/>
</dbReference>